<evidence type="ECO:0000256" key="1">
    <source>
        <dbReference type="ARBA" id="ARBA00012513"/>
    </source>
</evidence>
<proteinExistence type="predicted"/>
<dbReference type="CDD" id="cd14014">
    <property type="entry name" value="STKc_PknB_like"/>
    <property type="match status" value="1"/>
</dbReference>
<evidence type="ECO:0000313" key="12">
    <source>
        <dbReference type="EMBL" id="KPQ34840.1"/>
    </source>
</evidence>
<dbReference type="PANTHER" id="PTHR24363">
    <property type="entry name" value="SERINE/THREONINE PROTEIN KINASE"/>
    <property type="match status" value="1"/>
</dbReference>
<dbReference type="PROSITE" id="PS00107">
    <property type="entry name" value="PROTEIN_KINASE_ATP"/>
    <property type="match status" value="1"/>
</dbReference>
<evidence type="ECO:0000256" key="7">
    <source>
        <dbReference type="ARBA" id="ARBA00047899"/>
    </source>
</evidence>
<evidence type="ECO:0000256" key="4">
    <source>
        <dbReference type="ARBA" id="ARBA00022741"/>
    </source>
</evidence>
<dbReference type="PATRIC" id="fig|1666911.3.peg.4797"/>
<dbReference type="InterPro" id="IPR000719">
    <property type="entry name" value="Prot_kinase_dom"/>
</dbReference>
<dbReference type="PROSITE" id="PS50011">
    <property type="entry name" value="PROTEIN_KINASE_DOM"/>
    <property type="match status" value="1"/>
</dbReference>
<keyword evidence="6 9" id="KW-0067">ATP-binding</keyword>
<keyword evidence="2 12" id="KW-0723">Serine/threonine-protein kinase</keyword>
<evidence type="ECO:0000256" key="8">
    <source>
        <dbReference type="ARBA" id="ARBA00048679"/>
    </source>
</evidence>
<dbReference type="EC" id="2.7.11.1" evidence="1"/>
<comment type="catalytic activity">
    <reaction evidence="7">
        <text>L-threonyl-[protein] + ATP = O-phospho-L-threonyl-[protein] + ADP + H(+)</text>
        <dbReference type="Rhea" id="RHEA:46608"/>
        <dbReference type="Rhea" id="RHEA-COMP:11060"/>
        <dbReference type="Rhea" id="RHEA-COMP:11605"/>
        <dbReference type="ChEBI" id="CHEBI:15378"/>
        <dbReference type="ChEBI" id="CHEBI:30013"/>
        <dbReference type="ChEBI" id="CHEBI:30616"/>
        <dbReference type="ChEBI" id="CHEBI:61977"/>
        <dbReference type="ChEBI" id="CHEBI:456216"/>
        <dbReference type="EC" id="2.7.11.1"/>
    </reaction>
</comment>
<feature type="binding site" evidence="9">
    <location>
        <position position="41"/>
    </location>
    <ligand>
        <name>ATP</name>
        <dbReference type="ChEBI" id="CHEBI:30616"/>
    </ligand>
</feature>
<organism evidence="12 13">
    <name type="scientific">Phormidesmis priestleyi Ana</name>
    <dbReference type="NCBI Taxonomy" id="1666911"/>
    <lineage>
        <taxon>Bacteria</taxon>
        <taxon>Bacillati</taxon>
        <taxon>Cyanobacteriota</taxon>
        <taxon>Cyanophyceae</taxon>
        <taxon>Leptolyngbyales</taxon>
        <taxon>Leptolyngbyaceae</taxon>
        <taxon>Phormidesmis</taxon>
    </lineage>
</organism>
<evidence type="ECO:0000256" key="6">
    <source>
        <dbReference type="ARBA" id="ARBA00022840"/>
    </source>
</evidence>
<dbReference type="Pfam" id="PF05226">
    <property type="entry name" value="CHASE2"/>
    <property type="match status" value="1"/>
</dbReference>
<dbReference type="GO" id="GO:0005524">
    <property type="term" value="F:ATP binding"/>
    <property type="evidence" value="ECO:0007669"/>
    <property type="project" value="UniProtKB-UniRule"/>
</dbReference>
<feature type="domain" description="Protein kinase" evidence="11">
    <location>
        <begin position="10"/>
        <end position="271"/>
    </location>
</feature>
<evidence type="ECO:0000256" key="10">
    <source>
        <dbReference type="SAM" id="Phobius"/>
    </source>
</evidence>
<protein>
    <recommendedName>
        <fullName evidence="1">non-specific serine/threonine protein kinase</fullName>
        <ecNumber evidence="1">2.7.11.1</ecNumber>
    </recommendedName>
</protein>
<dbReference type="Gene3D" id="1.10.510.10">
    <property type="entry name" value="Transferase(Phosphotransferase) domain 1"/>
    <property type="match status" value="1"/>
</dbReference>
<accession>A0A0P7YX78</accession>
<keyword evidence="10" id="KW-0472">Membrane</keyword>
<dbReference type="GO" id="GO:0106310">
    <property type="term" value="F:protein serine kinase activity"/>
    <property type="evidence" value="ECO:0007669"/>
    <property type="project" value="RHEA"/>
</dbReference>
<dbReference type="InterPro" id="IPR007890">
    <property type="entry name" value="CHASE2"/>
</dbReference>
<dbReference type="InterPro" id="IPR011009">
    <property type="entry name" value="Kinase-like_dom_sf"/>
</dbReference>
<reference evidence="12 13" key="1">
    <citation type="submission" date="2015-09" db="EMBL/GenBank/DDBJ databases">
        <title>Identification and resolution of microdiversity through metagenomic sequencing of parallel consortia.</title>
        <authorList>
            <person name="Nelson W.C."/>
            <person name="Romine M.F."/>
            <person name="Lindemann S.R."/>
        </authorList>
    </citation>
    <scope>NUCLEOTIDE SEQUENCE [LARGE SCALE GENOMIC DNA]</scope>
    <source>
        <strain evidence="12">Ana</strain>
    </source>
</reference>
<sequence>MLGQTLFGRYKLTRILGAGGFGQTYLAIDTQQSSRPWCVVKQLKPASQDTNFLTVARRLFETEVKTLERLGSHSQIPQLLNHFEEDNEFYLVQEYIDGQSLESEIKEKGQFSESEVIALLEEVLLVLQFIHNHHVVHRDLKPDNLIRRRHSQGIVLIDFGAVKEIRTRLITGEQTGLTIGIGTQGYTPSEQLSGKPRYSSDIYALGMTAIHAVTGKSPTDLPEDFGSLDPRWQDYAQVSPGLAILLGKMTRHYIHQRYSSTEEVLKDLKRLDELPAEAAAADTYLETSFPEGSSKSPPVLRWQMGNRAKVLTGAIATLLTSLAVLGLSQKGAFVASELAAHDWLVSTQPDLGPDPRLLIVEITDDDLRALDMRTPSDEVVASVINNLQQHQPASIGLDLLRDVPEGTGNEALRESLKNPNVVVITKLGSLAGDSAIAPPPGTDFSQISFSDVVIDPDVRVRRVLMLDFLTEEILKGEIGKNLGENIDNRIDDNATKQPIFSLGTELALRYLAQYKDLAPADSDFLPSDLLQIGDIIFEPIEPNFGGYQNANTAGYQIFLHYRSPENVASIIRFTDVLNNNFDPNLVKDKIVFIGSTSDNSRNAFLTSYNTGGNLQQMPAVMLHAQVTSQILSTVINQQPLPWTWPEWAEITWIVALTGIGGTLMVLTQKGPVLIAFGVSGLTVACLVSVLCFQFGGWVPMTTPMSAFFLSAAGARISKSYQRRYWEAHQ</sequence>
<dbReference type="InterPro" id="IPR017441">
    <property type="entry name" value="Protein_kinase_ATP_BS"/>
</dbReference>
<evidence type="ECO:0000313" key="13">
    <source>
        <dbReference type="Proteomes" id="UP000050465"/>
    </source>
</evidence>
<comment type="caution">
    <text evidence="12">The sequence shown here is derived from an EMBL/GenBank/DDBJ whole genome shotgun (WGS) entry which is preliminary data.</text>
</comment>
<dbReference type="GO" id="GO:0004674">
    <property type="term" value="F:protein serine/threonine kinase activity"/>
    <property type="evidence" value="ECO:0007669"/>
    <property type="project" value="UniProtKB-KW"/>
</dbReference>
<keyword evidence="10" id="KW-0812">Transmembrane</keyword>
<evidence type="ECO:0000256" key="3">
    <source>
        <dbReference type="ARBA" id="ARBA00022679"/>
    </source>
</evidence>
<evidence type="ECO:0000259" key="11">
    <source>
        <dbReference type="PROSITE" id="PS50011"/>
    </source>
</evidence>
<evidence type="ECO:0000256" key="5">
    <source>
        <dbReference type="ARBA" id="ARBA00022777"/>
    </source>
</evidence>
<dbReference type="SMART" id="SM01080">
    <property type="entry name" value="CHASE2"/>
    <property type="match status" value="1"/>
</dbReference>
<evidence type="ECO:0000256" key="2">
    <source>
        <dbReference type="ARBA" id="ARBA00022527"/>
    </source>
</evidence>
<gene>
    <name evidence="12" type="ORF">HLUCCA11_12935</name>
</gene>
<feature type="transmembrane region" description="Helical" evidence="10">
    <location>
        <begin position="673"/>
        <end position="695"/>
    </location>
</feature>
<dbReference type="EMBL" id="LJZR01000016">
    <property type="protein sequence ID" value="KPQ34840.1"/>
    <property type="molecule type" value="Genomic_DNA"/>
</dbReference>
<dbReference type="AlphaFoldDB" id="A0A0P7YX78"/>
<comment type="catalytic activity">
    <reaction evidence="8">
        <text>L-seryl-[protein] + ATP = O-phospho-L-seryl-[protein] + ADP + H(+)</text>
        <dbReference type="Rhea" id="RHEA:17989"/>
        <dbReference type="Rhea" id="RHEA-COMP:9863"/>
        <dbReference type="Rhea" id="RHEA-COMP:11604"/>
        <dbReference type="ChEBI" id="CHEBI:15378"/>
        <dbReference type="ChEBI" id="CHEBI:29999"/>
        <dbReference type="ChEBI" id="CHEBI:30616"/>
        <dbReference type="ChEBI" id="CHEBI:83421"/>
        <dbReference type="ChEBI" id="CHEBI:456216"/>
        <dbReference type="EC" id="2.7.11.1"/>
    </reaction>
</comment>
<name>A0A0P7YX78_9CYAN</name>
<keyword evidence="10" id="KW-1133">Transmembrane helix</keyword>
<dbReference type="SMART" id="SM00220">
    <property type="entry name" value="S_TKc"/>
    <property type="match status" value="1"/>
</dbReference>
<dbReference type="STRING" id="1666911.HLUCCA11_12935"/>
<dbReference type="Pfam" id="PF00069">
    <property type="entry name" value="Pkinase"/>
    <property type="match status" value="1"/>
</dbReference>
<keyword evidence="5 12" id="KW-0418">Kinase</keyword>
<keyword evidence="3 12" id="KW-0808">Transferase</keyword>
<dbReference type="Proteomes" id="UP000050465">
    <property type="component" value="Unassembled WGS sequence"/>
</dbReference>
<evidence type="ECO:0000256" key="9">
    <source>
        <dbReference type="PROSITE-ProRule" id="PRU10141"/>
    </source>
</evidence>
<dbReference type="PANTHER" id="PTHR24363:SF0">
    <property type="entry name" value="SERINE_THREONINE KINASE LIKE DOMAIN CONTAINING 1"/>
    <property type="match status" value="1"/>
</dbReference>
<dbReference type="SUPFAM" id="SSF56112">
    <property type="entry name" value="Protein kinase-like (PK-like)"/>
    <property type="match status" value="1"/>
</dbReference>
<keyword evidence="4 9" id="KW-0547">Nucleotide-binding</keyword>